<feature type="signal peptide" evidence="6">
    <location>
        <begin position="1"/>
        <end position="19"/>
    </location>
</feature>
<dbReference type="GO" id="GO:0008195">
    <property type="term" value="F:phosphatidate phosphatase activity"/>
    <property type="evidence" value="ECO:0007669"/>
    <property type="project" value="UniProtKB-EC"/>
</dbReference>
<dbReference type="InterPro" id="IPR026058">
    <property type="entry name" value="LIPIN"/>
</dbReference>
<evidence type="ECO:0000256" key="1">
    <source>
        <dbReference type="ARBA" id="ARBA00001946"/>
    </source>
</evidence>
<feature type="domain" description="LNS2/PITP" evidence="7">
    <location>
        <begin position="801"/>
        <end position="957"/>
    </location>
</feature>
<feature type="chain" id="PRO_5002262633" description="phosphatidate phosphatase" evidence="6">
    <location>
        <begin position="20"/>
        <end position="1002"/>
    </location>
</feature>
<dbReference type="PANTHER" id="PTHR12181:SF70">
    <property type="entry name" value="PHOSPHATIDATE PHOSPHATASE"/>
    <property type="match status" value="1"/>
</dbReference>
<accession>A0A0D3G8N3</accession>
<feature type="region of interest" description="Disordered" evidence="5">
    <location>
        <begin position="189"/>
        <end position="237"/>
    </location>
</feature>
<reference evidence="8" key="2">
    <citation type="submission" date="2015-03" db="UniProtKB">
        <authorList>
            <consortium name="EnsemblPlants"/>
        </authorList>
    </citation>
    <scope>IDENTIFICATION</scope>
</reference>
<proteinExistence type="inferred from homology"/>
<feature type="region of interest" description="Disordered" evidence="5">
    <location>
        <begin position="40"/>
        <end position="59"/>
    </location>
</feature>
<dbReference type="InterPro" id="IPR036412">
    <property type="entry name" value="HAD-like_sf"/>
</dbReference>
<keyword evidence="6" id="KW-0732">Signal</keyword>
<evidence type="ECO:0000256" key="2">
    <source>
        <dbReference type="ARBA" id="ARBA00005476"/>
    </source>
</evidence>
<dbReference type="AlphaFoldDB" id="A0A0D3G8N3"/>
<dbReference type="Pfam" id="PF16876">
    <property type="entry name" value="Lipin_mid"/>
    <property type="match status" value="1"/>
</dbReference>
<name>A0A0D3G8N3_9ORYZ</name>
<feature type="region of interest" description="Disordered" evidence="5">
    <location>
        <begin position="535"/>
        <end position="570"/>
    </location>
</feature>
<dbReference type="InterPro" id="IPR031703">
    <property type="entry name" value="Lipin_mid"/>
</dbReference>
<protein>
    <recommendedName>
        <fullName evidence="3">phosphatidate phosphatase</fullName>
        <ecNumber evidence="3">3.1.3.4</ecNumber>
    </recommendedName>
</protein>
<keyword evidence="4" id="KW-0378">Hydrolase</keyword>
<keyword evidence="9" id="KW-1185">Reference proteome</keyword>
<evidence type="ECO:0000259" key="7">
    <source>
        <dbReference type="SMART" id="SM00775"/>
    </source>
</evidence>
<dbReference type="SMART" id="SM00775">
    <property type="entry name" value="LNS2"/>
    <property type="match status" value="1"/>
</dbReference>
<evidence type="ECO:0000313" key="9">
    <source>
        <dbReference type="Proteomes" id="UP000026960"/>
    </source>
</evidence>
<dbReference type="SUPFAM" id="SSF56784">
    <property type="entry name" value="HAD-like"/>
    <property type="match status" value="1"/>
</dbReference>
<dbReference type="InterPro" id="IPR013209">
    <property type="entry name" value="LNS2"/>
</dbReference>
<dbReference type="Gramene" id="OBART05G19400.2">
    <property type="protein sequence ID" value="OBART05G19400.2"/>
    <property type="gene ID" value="OBART05G19400"/>
</dbReference>
<dbReference type="InterPro" id="IPR007651">
    <property type="entry name" value="Lipin_N"/>
</dbReference>
<dbReference type="Pfam" id="PF08235">
    <property type="entry name" value="LNS2"/>
    <property type="match status" value="1"/>
</dbReference>
<dbReference type="InterPro" id="IPR031315">
    <property type="entry name" value="LNS2/PITP"/>
</dbReference>
<evidence type="ECO:0000256" key="6">
    <source>
        <dbReference type="SAM" id="SignalP"/>
    </source>
</evidence>
<comment type="similarity">
    <text evidence="2">Belongs to the lipin family.</text>
</comment>
<feature type="compositionally biased region" description="Basic and acidic residues" evidence="5">
    <location>
        <begin position="539"/>
        <end position="555"/>
    </location>
</feature>
<organism evidence="8">
    <name type="scientific">Oryza barthii</name>
    <dbReference type="NCBI Taxonomy" id="65489"/>
    <lineage>
        <taxon>Eukaryota</taxon>
        <taxon>Viridiplantae</taxon>
        <taxon>Streptophyta</taxon>
        <taxon>Embryophyta</taxon>
        <taxon>Tracheophyta</taxon>
        <taxon>Spermatophyta</taxon>
        <taxon>Magnoliopsida</taxon>
        <taxon>Liliopsida</taxon>
        <taxon>Poales</taxon>
        <taxon>Poaceae</taxon>
        <taxon>BOP clade</taxon>
        <taxon>Oryzoideae</taxon>
        <taxon>Oryzeae</taxon>
        <taxon>Oryzinae</taxon>
        <taxon>Oryza</taxon>
    </lineage>
</organism>
<dbReference type="PANTHER" id="PTHR12181">
    <property type="entry name" value="LIPIN"/>
    <property type="match status" value="1"/>
</dbReference>
<comment type="cofactor">
    <cofactor evidence="1">
        <name>Mg(2+)</name>
        <dbReference type="ChEBI" id="CHEBI:18420"/>
    </cofactor>
</comment>
<dbReference type="Proteomes" id="UP000026960">
    <property type="component" value="Chromosome 5"/>
</dbReference>
<sequence length="1002" mass="111070">MPFCLLASLLLLLPPLSPSSLPPLSLLCFPRSAEPEALRRRRGRHGVDGLPHLPSPPRPSLLTPSRWSASVSTRIEFEVNPHARRWRGDRRILAAEMNVVGRVGSLISQGVYSVATPFHPFGGAVDIIAVEQPDGSYRSTPWYVRFGKFQGVLKGAEKVVTITVNGVDASFHMQLDNSGQAYFMRELVPGSENSGTSSEEEEASCEPEPPARSKSDGDLYIGAKGRPGSPESNVERQEKQAIEEFDSYGYSRIEVAEDSAKQPDGSNSEMVLVSVDGHVLTAPISSTEENVEDVQLSEPQFHLGPGESSSGDFSRSGEVWEAGIVGDLYMPQEKVKFDSGNQQEALEELGDVPIETDNQDEVCDVSKTDDEGYRPLATEDEARDVSKNNDEGYQPLATENEACDVPLLENDEACRVPANVDKVCDVSNEDTELEIASPSFGKYDTFKSCLDLSSQIDDGDSGTEPFSPEFDHQQGFEFSLSNRSVVDIDLEEDISKTTHCDRNDPLQYLEEDNKTEGEDSSAHCCKVSDMSIVGGSHGKTKETASSENEANRPDGLHSTIGTSDKDKLGSIPENSAAEEELNKEEHPKLQKGLGFEISLCGHMLRPGMGQASAEEVFQQHLVLEEDFKLSGSSIMKNVNLVVKFDSQYFLWSKISHIILGKAVFGPNFCTEHIDAIPVEHQETPTSRDSLGLSPSSRRWRLWNIPFRISRSLQRSNSDSSEDIFLDTETVLSPMDEQTPENNINQSPRKQFVRTLIPTSEQVASLNLKEGQNIVTFSFSTRVLGKQQVEAHIYLWKWNAKIVISDVDGTITRSDVLGQVMPLVGRDWSQSGVARLFSAIKENGYQLLFLSARAIVQAYLTKNFLFNLKQDGKVLPNGPVVISPDGLFPSLYREVIRRAPHEFKIACLEDIKALFPSDYNPFYAGFGNRDTDELSYKKMGIPKGKIFIINPKGEVAINSSVDVKSYTSLHTLVHDMFPPTTLVEQEDYNSWNYWKMPLPDVDL</sequence>
<dbReference type="EC" id="3.1.3.4" evidence="3"/>
<dbReference type="EnsemblPlants" id="OBART05G19400.2">
    <property type="protein sequence ID" value="OBART05G19400.2"/>
    <property type="gene ID" value="OBART05G19400"/>
</dbReference>
<evidence type="ECO:0000256" key="4">
    <source>
        <dbReference type="ARBA" id="ARBA00022801"/>
    </source>
</evidence>
<evidence type="ECO:0000256" key="3">
    <source>
        <dbReference type="ARBA" id="ARBA00012638"/>
    </source>
</evidence>
<reference evidence="8" key="1">
    <citation type="journal article" date="2009" name="Rice">
        <title>De Novo Next Generation Sequencing of Plant Genomes.</title>
        <authorList>
            <person name="Rounsley S."/>
            <person name="Marri P.R."/>
            <person name="Yu Y."/>
            <person name="He R."/>
            <person name="Sisneros N."/>
            <person name="Goicoechea J.L."/>
            <person name="Lee S.J."/>
            <person name="Angelova A."/>
            <person name="Kudrna D."/>
            <person name="Luo M."/>
            <person name="Affourtit J."/>
            <person name="Desany B."/>
            <person name="Knight J."/>
            <person name="Niazi F."/>
            <person name="Egholm M."/>
            <person name="Wing R.A."/>
        </authorList>
    </citation>
    <scope>NUCLEOTIDE SEQUENCE [LARGE SCALE GENOMIC DNA]</scope>
    <source>
        <strain evidence="8">cv. IRGC 105608</strain>
    </source>
</reference>
<evidence type="ECO:0000313" key="8">
    <source>
        <dbReference type="EnsemblPlants" id="OBART05G19400.2"/>
    </source>
</evidence>
<dbReference type="HOGENOM" id="CLU_002546_1_0_1"/>
<evidence type="ECO:0000256" key="5">
    <source>
        <dbReference type="SAM" id="MobiDB-lite"/>
    </source>
</evidence>
<dbReference type="Pfam" id="PF04571">
    <property type="entry name" value="Lipin_N"/>
    <property type="match status" value="1"/>
</dbReference>